<organism evidence="2 3">
    <name type="scientific">Brevinema andersonii</name>
    <dbReference type="NCBI Taxonomy" id="34097"/>
    <lineage>
        <taxon>Bacteria</taxon>
        <taxon>Pseudomonadati</taxon>
        <taxon>Spirochaetota</taxon>
        <taxon>Spirochaetia</taxon>
        <taxon>Brevinematales</taxon>
        <taxon>Brevinemataceae</taxon>
        <taxon>Brevinema</taxon>
    </lineage>
</organism>
<evidence type="ECO:0000313" key="3">
    <source>
        <dbReference type="Proteomes" id="UP000240042"/>
    </source>
</evidence>
<feature type="transmembrane region" description="Helical" evidence="1">
    <location>
        <begin position="40"/>
        <end position="69"/>
    </location>
</feature>
<keyword evidence="1" id="KW-1133">Transmembrane helix</keyword>
<sequence>MMSFGYDLTPLCTYYITAILMILFIQYYLNIFKNETNINILIFCLIAFYTGASHEQAIAVFPVLLLTFILLKIKRITIPQWYWLSVPCFLLRSFIIMLTPSTNNCIILC</sequence>
<protein>
    <submittedName>
        <fullName evidence="2">Uncharacterized protein</fullName>
    </submittedName>
</protein>
<evidence type="ECO:0000256" key="1">
    <source>
        <dbReference type="SAM" id="Phobius"/>
    </source>
</evidence>
<reference evidence="3" key="1">
    <citation type="submission" date="2016-10" db="EMBL/GenBank/DDBJ databases">
        <authorList>
            <person name="Varghese N."/>
            <person name="Submissions S."/>
        </authorList>
    </citation>
    <scope>NUCLEOTIDE SEQUENCE [LARGE SCALE GENOMIC DNA]</scope>
    <source>
        <strain evidence="3">ATCC 43811</strain>
    </source>
</reference>
<dbReference type="AlphaFoldDB" id="A0A1I1D361"/>
<feature type="transmembrane region" description="Helical" evidence="1">
    <location>
        <begin position="81"/>
        <end position="99"/>
    </location>
</feature>
<name>A0A1I1D361_BREAD</name>
<dbReference type="EMBL" id="FOKY01000001">
    <property type="protein sequence ID" value="SFB67033.1"/>
    <property type="molecule type" value="Genomic_DNA"/>
</dbReference>
<accession>A0A1I1D361</accession>
<gene>
    <name evidence="2" type="ORF">SAMN02745150_00012</name>
</gene>
<keyword evidence="1" id="KW-0812">Transmembrane</keyword>
<dbReference type="Proteomes" id="UP000240042">
    <property type="component" value="Unassembled WGS sequence"/>
</dbReference>
<dbReference type="RefSeq" id="WP_143280348.1">
    <property type="nucleotide sequence ID" value="NZ_FOKY01000001.1"/>
</dbReference>
<feature type="transmembrane region" description="Helical" evidence="1">
    <location>
        <begin position="12"/>
        <end position="28"/>
    </location>
</feature>
<keyword evidence="3" id="KW-1185">Reference proteome</keyword>
<keyword evidence="1" id="KW-0472">Membrane</keyword>
<proteinExistence type="predicted"/>
<evidence type="ECO:0000313" key="2">
    <source>
        <dbReference type="EMBL" id="SFB67033.1"/>
    </source>
</evidence>